<name>A0ABQ5TTF2_9GAMM</name>
<sequence>MSLDPNYLLDQKKLESLSHYIDMLLDAICIVDKEGHFLFLSAGAERIFGYSREELLGKQMLEMVHPDDREATLNAVDDIMNGLEKTDFENRYIRKDGQIVYLLWSAKWASNEAFRIAVARDISRHKRAEAIQSAMYAISEAAHHEESLSSLYKRIHQIMETLLPISDFVIALYDQQTQLLTFAYTSSDVDGELLHAHLSQNLTSWIDSRKVCFDTDNGWIKVPLCTAERVIGSLIARVEAQHINTEDSQHLLEYISTQVAAAITRKQLHDRLRFLAMYDHLTGLANRELFHDRMQLAISRALRQKTELALFYLDLDNFKQANDNFGHDVGDALLQQAAERIQSCVRSSDTVARFGGDEFVVLLETISHQQDAKSIAEKIRQTMAKVFIVGGCEIHLSSSIGIALLPVHGDVEKTLLQHADHAMYEAKRLGGNQYII</sequence>
<dbReference type="Gene3D" id="3.30.450.20">
    <property type="entry name" value="PAS domain"/>
    <property type="match status" value="1"/>
</dbReference>
<dbReference type="CDD" id="cd01949">
    <property type="entry name" value="GGDEF"/>
    <property type="match status" value="1"/>
</dbReference>
<reference evidence="3" key="1">
    <citation type="journal article" date="2014" name="Int. J. Syst. Evol. Microbiol.">
        <title>Complete genome of a new Firmicutes species belonging to the dominant human colonic microbiota ('Ruminococcus bicirculans') reveals two chromosomes and a selective capacity to utilize plant glucans.</title>
        <authorList>
            <consortium name="NISC Comparative Sequencing Program"/>
            <person name="Wegmann U."/>
            <person name="Louis P."/>
            <person name="Goesmann A."/>
            <person name="Henrissat B."/>
            <person name="Duncan S.H."/>
            <person name="Flint H.J."/>
        </authorList>
    </citation>
    <scope>NUCLEOTIDE SEQUENCE</scope>
    <source>
        <strain evidence="3">NBRC 102424</strain>
    </source>
</reference>
<dbReference type="PANTHER" id="PTHR46663">
    <property type="entry name" value="DIGUANYLATE CYCLASE DGCT-RELATED"/>
    <property type="match status" value="1"/>
</dbReference>
<evidence type="ECO:0000313" key="4">
    <source>
        <dbReference type="Proteomes" id="UP001161423"/>
    </source>
</evidence>
<dbReference type="Gene3D" id="3.30.450.40">
    <property type="match status" value="1"/>
</dbReference>
<dbReference type="SUPFAM" id="SSF55781">
    <property type="entry name" value="GAF domain-like"/>
    <property type="match status" value="1"/>
</dbReference>
<dbReference type="InterPro" id="IPR043128">
    <property type="entry name" value="Rev_trsase/Diguanyl_cyclase"/>
</dbReference>
<feature type="domain" description="GGDEF" evidence="2">
    <location>
        <begin position="306"/>
        <end position="436"/>
    </location>
</feature>
<gene>
    <name evidence="3" type="ORF">GCM10007891_13000</name>
</gene>
<dbReference type="InterPro" id="IPR052163">
    <property type="entry name" value="DGC-Regulatory_Protein"/>
</dbReference>
<reference evidence="3" key="2">
    <citation type="submission" date="2023-01" db="EMBL/GenBank/DDBJ databases">
        <title>Draft genome sequence of Methylophaga thalassica strain NBRC 102424.</title>
        <authorList>
            <person name="Sun Q."/>
            <person name="Mori K."/>
        </authorList>
    </citation>
    <scope>NUCLEOTIDE SEQUENCE</scope>
    <source>
        <strain evidence="3">NBRC 102424</strain>
    </source>
</reference>
<organism evidence="3 4">
    <name type="scientific">Methylophaga thalassica</name>
    <dbReference type="NCBI Taxonomy" id="40223"/>
    <lineage>
        <taxon>Bacteria</taxon>
        <taxon>Pseudomonadati</taxon>
        <taxon>Pseudomonadota</taxon>
        <taxon>Gammaproteobacteria</taxon>
        <taxon>Thiotrichales</taxon>
        <taxon>Piscirickettsiaceae</taxon>
        <taxon>Methylophaga</taxon>
    </lineage>
</organism>
<keyword evidence="4" id="KW-1185">Reference proteome</keyword>
<dbReference type="Gene3D" id="3.30.70.270">
    <property type="match status" value="1"/>
</dbReference>
<dbReference type="InterPro" id="IPR035965">
    <property type="entry name" value="PAS-like_dom_sf"/>
</dbReference>
<feature type="domain" description="PAS" evidence="1">
    <location>
        <begin position="13"/>
        <end position="83"/>
    </location>
</feature>
<evidence type="ECO:0000259" key="1">
    <source>
        <dbReference type="PROSITE" id="PS50112"/>
    </source>
</evidence>
<protein>
    <submittedName>
        <fullName evidence="3">Diguanylate cyclase</fullName>
    </submittedName>
</protein>
<dbReference type="InterPro" id="IPR029016">
    <property type="entry name" value="GAF-like_dom_sf"/>
</dbReference>
<dbReference type="Pfam" id="PF00990">
    <property type="entry name" value="GGDEF"/>
    <property type="match status" value="1"/>
</dbReference>
<dbReference type="SUPFAM" id="SSF55073">
    <property type="entry name" value="Nucleotide cyclase"/>
    <property type="match status" value="1"/>
</dbReference>
<comment type="caution">
    <text evidence="3">The sequence shown here is derived from an EMBL/GenBank/DDBJ whole genome shotgun (WGS) entry which is preliminary data.</text>
</comment>
<dbReference type="PANTHER" id="PTHR46663:SF3">
    <property type="entry name" value="SLL0267 PROTEIN"/>
    <property type="match status" value="1"/>
</dbReference>
<dbReference type="CDD" id="cd00130">
    <property type="entry name" value="PAS"/>
    <property type="match status" value="1"/>
</dbReference>
<dbReference type="Proteomes" id="UP001161423">
    <property type="component" value="Unassembled WGS sequence"/>
</dbReference>
<dbReference type="InterPro" id="IPR029787">
    <property type="entry name" value="Nucleotide_cyclase"/>
</dbReference>
<accession>A0ABQ5TTF2</accession>
<proteinExistence type="predicted"/>
<dbReference type="NCBIfam" id="TIGR00229">
    <property type="entry name" value="sensory_box"/>
    <property type="match status" value="1"/>
</dbReference>
<dbReference type="PROSITE" id="PS50112">
    <property type="entry name" value="PAS"/>
    <property type="match status" value="1"/>
</dbReference>
<dbReference type="SUPFAM" id="SSF55785">
    <property type="entry name" value="PYP-like sensor domain (PAS domain)"/>
    <property type="match status" value="1"/>
</dbReference>
<dbReference type="Pfam" id="PF08447">
    <property type="entry name" value="PAS_3"/>
    <property type="match status" value="1"/>
</dbReference>
<dbReference type="NCBIfam" id="TIGR00254">
    <property type="entry name" value="GGDEF"/>
    <property type="match status" value="1"/>
</dbReference>
<dbReference type="SMART" id="SM00091">
    <property type="entry name" value="PAS"/>
    <property type="match status" value="1"/>
</dbReference>
<dbReference type="InterPro" id="IPR000160">
    <property type="entry name" value="GGDEF_dom"/>
</dbReference>
<dbReference type="PROSITE" id="PS50887">
    <property type="entry name" value="GGDEF"/>
    <property type="match status" value="1"/>
</dbReference>
<dbReference type="EMBL" id="BSND01000004">
    <property type="protein sequence ID" value="GLP99446.1"/>
    <property type="molecule type" value="Genomic_DNA"/>
</dbReference>
<dbReference type="InterPro" id="IPR013655">
    <property type="entry name" value="PAS_fold_3"/>
</dbReference>
<evidence type="ECO:0000259" key="2">
    <source>
        <dbReference type="PROSITE" id="PS50887"/>
    </source>
</evidence>
<dbReference type="RefSeq" id="WP_284722823.1">
    <property type="nucleotide sequence ID" value="NZ_BSND01000004.1"/>
</dbReference>
<dbReference type="SMART" id="SM00267">
    <property type="entry name" value="GGDEF"/>
    <property type="match status" value="1"/>
</dbReference>
<dbReference type="InterPro" id="IPR000014">
    <property type="entry name" value="PAS"/>
</dbReference>
<evidence type="ECO:0000313" key="3">
    <source>
        <dbReference type="EMBL" id="GLP99446.1"/>
    </source>
</evidence>